<evidence type="ECO:0000256" key="1">
    <source>
        <dbReference type="SAM" id="MobiDB-lite"/>
    </source>
</evidence>
<accession>Q9DSU8</accession>
<feature type="region of interest" description="Disordered" evidence="1">
    <location>
        <begin position="22"/>
        <end position="89"/>
    </location>
</feature>
<organism evidence="2">
    <name type="scientific">Diadromus pulchellus ascovirus 4a</name>
    <dbReference type="NCBI Taxonomy" id="158683"/>
    <lineage>
        <taxon>Viruses</taxon>
        <taxon>Varidnaviria</taxon>
        <taxon>Bamfordvirae</taxon>
        <taxon>Nucleocytoviricota</taxon>
        <taxon>Megaviricetes</taxon>
        <taxon>Pimascovirales</taxon>
        <taxon>Pimascovirales incertae sedis</taxon>
        <taxon>Ascoviridae</taxon>
        <taxon>Toursvirus</taxon>
        <taxon>Toursvirus dptv1a</taxon>
    </lineage>
</organism>
<proteinExistence type="predicted"/>
<protein>
    <submittedName>
        <fullName evidence="2">Uncharacterized protein</fullName>
    </submittedName>
</protein>
<name>Q9DSU8_9VIRU</name>
<reference evidence="2" key="1">
    <citation type="journal article" date="2000" name="J. Gen. Virol.">
        <title>Phylogenetic position of the Diadromus pulchellus ascovirus DNA polymerase among viruses with large double-stranded DNA genomes.</title>
        <authorList>
            <person name="Stasiak K."/>
            <person name="Demattei M.V."/>
            <person name="Federici B.A."/>
            <person name="Bigot Y."/>
        </authorList>
    </citation>
    <scope>NUCLEOTIDE SEQUENCE</scope>
</reference>
<feature type="compositionally biased region" description="Basic and acidic residues" evidence="1">
    <location>
        <begin position="78"/>
        <end position="89"/>
    </location>
</feature>
<sequence length="89" mass="9743">MKMSNLSSGEMARVALAVDMAYRSSSGQPRRSSWTSAPPTSTRTSPRRSSTQSRTTSGQDGDRDMPPGGRGTFRRGHRSGDARERVRKV</sequence>
<evidence type="ECO:0000313" key="2">
    <source>
        <dbReference type="EMBL" id="CAC19137.1"/>
    </source>
</evidence>
<dbReference type="EMBL" id="AJ279813">
    <property type="protein sequence ID" value="CAC19137.1"/>
    <property type="molecule type" value="Genomic_DNA"/>
</dbReference>
<feature type="compositionally biased region" description="Low complexity" evidence="1">
    <location>
        <begin position="29"/>
        <end position="59"/>
    </location>
</feature>